<comment type="subcellular location">
    <subcellularLocation>
        <location evidence="1">Membrane</location>
        <topology evidence="1">Multi-pass membrane protein</topology>
    </subcellularLocation>
</comment>
<feature type="transmembrane region" description="Helical" evidence="5">
    <location>
        <begin position="155"/>
        <end position="178"/>
    </location>
</feature>
<evidence type="ECO:0000256" key="1">
    <source>
        <dbReference type="ARBA" id="ARBA00004141"/>
    </source>
</evidence>
<dbReference type="InterPro" id="IPR007016">
    <property type="entry name" value="O-antigen_ligase-rel_domated"/>
</dbReference>
<evidence type="ECO:0000313" key="7">
    <source>
        <dbReference type="EMBL" id="EKN64179.1"/>
    </source>
</evidence>
<dbReference type="Proteomes" id="UP000006315">
    <property type="component" value="Unassembled WGS sequence"/>
</dbReference>
<feature type="transmembrane region" description="Helical" evidence="5">
    <location>
        <begin position="95"/>
        <end position="117"/>
    </location>
</feature>
<feature type="domain" description="O-antigen ligase-related" evidence="6">
    <location>
        <begin position="248"/>
        <end position="440"/>
    </location>
</feature>
<dbReference type="PANTHER" id="PTHR37422">
    <property type="entry name" value="TEICHURONIC ACID BIOSYNTHESIS PROTEIN TUAE"/>
    <property type="match status" value="1"/>
</dbReference>
<dbReference type="RefSeq" id="WP_003332354.1">
    <property type="nucleotide sequence ID" value="NZ_AJLR01000122.1"/>
</dbReference>
<keyword evidence="2 5" id="KW-0812">Transmembrane</keyword>
<feature type="transmembrane region" description="Helical" evidence="5">
    <location>
        <begin position="423"/>
        <end position="444"/>
    </location>
</feature>
<proteinExistence type="predicted"/>
<keyword evidence="3 5" id="KW-1133">Transmembrane helix</keyword>
<keyword evidence="4 5" id="KW-0472">Membrane</keyword>
<organism evidence="7 8">
    <name type="scientific">Schinkia azotoformans LMG 9581</name>
    <dbReference type="NCBI Taxonomy" id="1131731"/>
    <lineage>
        <taxon>Bacteria</taxon>
        <taxon>Bacillati</taxon>
        <taxon>Bacillota</taxon>
        <taxon>Bacilli</taxon>
        <taxon>Bacillales</taxon>
        <taxon>Bacillaceae</taxon>
        <taxon>Calidifontibacillus/Schinkia group</taxon>
        <taxon>Schinkia</taxon>
    </lineage>
</organism>
<feature type="transmembrane region" description="Helical" evidence="5">
    <location>
        <begin position="129"/>
        <end position="148"/>
    </location>
</feature>
<accession>K6D7A8</accession>
<feature type="transmembrane region" description="Helical" evidence="5">
    <location>
        <begin position="489"/>
        <end position="505"/>
    </location>
</feature>
<evidence type="ECO:0000256" key="4">
    <source>
        <dbReference type="ARBA" id="ARBA00023136"/>
    </source>
</evidence>
<keyword evidence="8" id="KW-1185">Reference proteome</keyword>
<evidence type="ECO:0000259" key="6">
    <source>
        <dbReference type="Pfam" id="PF04932"/>
    </source>
</evidence>
<protein>
    <submittedName>
        <fullName evidence="7">O-antigen polymerase</fullName>
    </submittedName>
</protein>
<dbReference type="EMBL" id="AJLR01000122">
    <property type="protein sequence ID" value="EKN64179.1"/>
    <property type="molecule type" value="Genomic_DNA"/>
</dbReference>
<feature type="transmembrane region" description="Helical" evidence="5">
    <location>
        <begin position="61"/>
        <end position="83"/>
    </location>
</feature>
<dbReference type="Pfam" id="PF04932">
    <property type="entry name" value="Wzy_C"/>
    <property type="match status" value="1"/>
</dbReference>
<evidence type="ECO:0000256" key="5">
    <source>
        <dbReference type="SAM" id="Phobius"/>
    </source>
</evidence>
<evidence type="ECO:0000256" key="2">
    <source>
        <dbReference type="ARBA" id="ARBA00022692"/>
    </source>
</evidence>
<feature type="transmembrane region" description="Helical" evidence="5">
    <location>
        <begin position="465"/>
        <end position="483"/>
    </location>
</feature>
<gene>
    <name evidence="7" type="ORF">BAZO_14714</name>
</gene>
<feature type="transmembrane region" description="Helical" evidence="5">
    <location>
        <begin position="242"/>
        <end position="258"/>
    </location>
</feature>
<dbReference type="AlphaFoldDB" id="K6D7A8"/>
<feature type="transmembrane region" description="Helical" evidence="5">
    <location>
        <begin position="20"/>
        <end position="41"/>
    </location>
</feature>
<feature type="transmembrane region" description="Helical" evidence="5">
    <location>
        <begin position="288"/>
        <end position="306"/>
    </location>
</feature>
<feature type="transmembrane region" description="Helical" evidence="5">
    <location>
        <begin position="264"/>
        <end position="281"/>
    </location>
</feature>
<evidence type="ECO:0000256" key="3">
    <source>
        <dbReference type="ARBA" id="ARBA00022989"/>
    </source>
</evidence>
<reference evidence="7 8" key="1">
    <citation type="journal article" date="2012" name="Front. Microbiol.">
        <title>Redundancy and modularity in membrane-associated dissimilatory nitrate reduction in Bacillus.</title>
        <authorList>
            <person name="Heylen K."/>
            <person name="Keltjens J."/>
        </authorList>
    </citation>
    <scope>NUCLEOTIDE SEQUENCE [LARGE SCALE GENOMIC DNA]</scope>
    <source>
        <strain evidence="7 8">LMG 9581</strain>
    </source>
</reference>
<name>K6D7A8_SCHAZ</name>
<comment type="caution">
    <text evidence="7">The sequence shown here is derived from an EMBL/GenBank/DDBJ whole genome shotgun (WGS) entry which is preliminary data.</text>
</comment>
<feature type="transmembrane region" description="Helical" evidence="5">
    <location>
        <begin position="217"/>
        <end position="235"/>
    </location>
</feature>
<dbReference type="PANTHER" id="PTHR37422:SF13">
    <property type="entry name" value="LIPOPOLYSACCHARIDE BIOSYNTHESIS PROTEIN PA4999-RELATED"/>
    <property type="match status" value="1"/>
</dbReference>
<dbReference type="STRING" id="1131731.BAZO_14714"/>
<dbReference type="PATRIC" id="fig|1131731.3.peg.3013"/>
<evidence type="ECO:0000313" key="8">
    <source>
        <dbReference type="Proteomes" id="UP000006315"/>
    </source>
</evidence>
<dbReference type="GO" id="GO:0016020">
    <property type="term" value="C:membrane"/>
    <property type="evidence" value="ECO:0007669"/>
    <property type="project" value="UniProtKB-SubCell"/>
</dbReference>
<dbReference type="InterPro" id="IPR051533">
    <property type="entry name" value="WaaL-like"/>
</dbReference>
<sequence length="536" mass="60392">MNNHVFNHDIFQQNSKLDRIIILILLSIFIIVPLIVRLHVMDFASPLIGRSILNSGTKGDFYSYYKFLYLMGATCLISFLFVFRMAFWSYPVKESYINIPVAILFVIIGLSAALAPYKTLALFGEYNRLDGTLTYIACLTLFFIAANLKYSNQYIYAFIYALYPFTILNGIIGIVTFYGMDLLQIDFIHALIFPADLGDVKITEGSSFQSTINHPNYISGISAVLIMTFLTLAMFEPKRIRAFIHFCMAVISTMLLFTSMSTSGFLTIVVLFPLLMLVLYFQKKKRQGILAVGSFLICLVVLLVTMSSHNYRVWDNSVGFFVSTNPFNGDSISLATIAYAETADEQEQGKKVDIPPLPILPESGAAPGTGRLYIWEKTVELIKERPFLGYGIDTLAYHFPQNDVGIISGLESSDIVVDKPHNLYIGLAFGSGMIALLAFLALLVMHLWKYCKVLWRVQLQDQSSILLMTLFMGWMAYIIQALFNDSIIGTSPIFFILFGVGVSYIQQYIEKSNQVDEDYESLFTTAETNENDQCHA</sequence>